<dbReference type="GO" id="GO:0005524">
    <property type="term" value="F:ATP binding"/>
    <property type="evidence" value="ECO:0007669"/>
    <property type="project" value="UniProtKB-KW"/>
</dbReference>
<dbReference type="FunFam" id="3.40.50.300:FF:000016">
    <property type="entry name" value="Oligopeptide ABC transporter ATP-binding component"/>
    <property type="match status" value="1"/>
</dbReference>
<dbReference type="InterPro" id="IPR050319">
    <property type="entry name" value="ABC_transp_ATP-bind"/>
</dbReference>
<evidence type="ECO:0000259" key="5">
    <source>
        <dbReference type="PROSITE" id="PS50893"/>
    </source>
</evidence>
<comment type="caution">
    <text evidence="6">The sequence shown here is derived from an EMBL/GenBank/DDBJ whole genome shotgun (WGS) entry which is preliminary data.</text>
</comment>
<dbReference type="GO" id="GO:0055085">
    <property type="term" value="P:transmembrane transport"/>
    <property type="evidence" value="ECO:0007669"/>
    <property type="project" value="UniProtKB-ARBA"/>
</dbReference>
<feature type="domain" description="ABC transporter" evidence="5">
    <location>
        <begin position="21"/>
        <end position="272"/>
    </location>
</feature>
<dbReference type="GO" id="GO:0015833">
    <property type="term" value="P:peptide transport"/>
    <property type="evidence" value="ECO:0007669"/>
    <property type="project" value="InterPro"/>
</dbReference>
<dbReference type="InterPro" id="IPR027417">
    <property type="entry name" value="P-loop_NTPase"/>
</dbReference>
<evidence type="ECO:0000313" key="7">
    <source>
        <dbReference type="Proteomes" id="UP000419743"/>
    </source>
</evidence>
<name>A0A7M4DSK1_9MICO</name>
<dbReference type="PROSITE" id="PS50893">
    <property type="entry name" value="ABC_TRANSPORTER_2"/>
    <property type="match status" value="1"/>
</dbReference>
<dbReference type="Proteomes" id="UP000419743">
    <property type="component" value="Unassembled WGS sequence"/>
</dbReference>
<evidence type="ECO:0000313" key="6">
    <source>
        <dbReference type="EMBL" id="VZO40445.1"/>
    </source>
</evidence>
<reference evidence="6 7" key="1">
    <citation type="submission" date="2019-11" db="EMBL/GenBank/DDBJ databases">
        <authorList>
            <person name="Criscuolo A."/>
        </authorList>
    </citation>
    <scope>NUCLEOTIDE SEQUENCE [LARGE SCALE GENOMIC DNA]</scope>
    <source>
        <strain evidence="6">CIP111667</strain>
    </source>
</reference>
<dbReference type="InterPro" id="IPR013563">
    <property type="entry name" value="Oligopep_ABC_C"/>
</dbReference>
<sequence length="344" mass="37359">MSVTQTRTSDQEDVGVADPILTLDHVSKHYEVRSSSNPFVRPDLLRAVDDVSLTIGRGETFGLVGESGSGKSTLGRVAVRLSTPTSGRVEFDGLDISHLGGTNLRRVRRHMQVVFQDPLGSLNPRMDVGDIIGEPLRVFDKVRGSELDDRVADLMRAVGLDPSRAGARPRALSGGQRQRVGIARAISLNPKLILADEAVSALDVSVQAQISNLLVDLRERLGLTYLFIAHGLPIVRQVCQRVGVMYLGRMMEYGTIDDVFENPQHPYTRALMAASPIPDPTVRRERIVLHGEPPSPLDLPSGCRFRTRCPMAQDVCADVAPPLVQLGNGHAAECHFAGQLEAAA</sequence>
<evidence type="ECO:0000256" key="4">
    <source>
        <dbReference type="ARBA" id="ARBA00022840"/>
    </source>
</evidence>
<dbReference type="SMART" id="SM00382">
    <property type="entry name" value="AAA"/>
    <property type="match status" value="1"/>
</dbReference>
<dbReference type="GO" id="GO:0016887">
    <property type="term" value="F:ATP hydrolysis activity"/>
    <property type="evidence" value="ECO:0007669"/>
    <property type="project" value="InterPro"/>
</dbReference>
<gene>
    <name evidence="6" type="primary">oppF_4</name>
    <name evidence="6" type="ORF">HALOF300_05149</name>
</gene>
<dbReference type="AlphaFoldDB" id="A0A7M4DSK1"/>
<evidence type="ECO:0000256" key="1">
    <source>
        <dbReference type="ARBA" id="ARBA00005417"/>
    </source>
</evidence>
<dbReference type="Pfam" id="PF08352">
    <property type="entry name" value="oligo_HPY"/>
    <property type="match status" value="1"/>
</dbReference>
<dbReference type="InterPro" id="IPR017871">
    <property type="entry name" value="ABC_transporter-like_CS"/>
</dbReference>
<dbReference type="InterPro" id="IPR003593">
    <property type="entry name" value="AAA+_ATPase"/>
</dbReference>
<keyword evidence="4 6" id="KW-0067">ATP-binding</keyword>
<dbReference type="SUPFAM" id="SSF52540">
    <property type="entry name" value="P-loop containing nucleoside triphosphate hydrolases"/>
    <property type="match status" value="1"/>
</dbReference>
<dbReference type="Pfam" id="PF00005">
    <property type="entry name" value="ABC_tran"/>
    <property type="match status" value="1"/>
</dbReference>
<dbReference type="InterPro" id="IPR003439">
    <property type="entry name" value="ABC_transporter-like_ATP-bd"/>
</dbReference>
<keyword evidence="7" id="KW-1185">Reference proteome</keyword>
<dbReference type="NCBIfam" id="TIGR01727">
    <property type="entry name" value="oligo_HPY"/>
    <property type="match status" value="1"/>
</dbReference>
<dbReference type="PANTHER" id="PTHR43776:SF7">
    <property type="entry name" value="D,D-DIPEPTIDE TRANSPORT ATP-BINDING PROTEIN DDPF-RELATED"/>
    <property type="match status" value="1"/>
</dbReference>
<protein>
    <submittedName>
        <fullName evidence="6">Oligopeptide transport ATP-binding protein OppF</fullName>
    </submittedName>
</protein>
<proteinExistence type="inferred from homology"/>
<dbReference type="EMBL" id="CACRYJ010000070">
    <property type="protein sequence ID" value="VZO40445.1"/>
    <property type="molecule type" value="Genomic_DNA"/>
</dbReference>
<dbReference type="CDD" id="cd03257">
    <property type="entry name" value="ABC_NikE_OppD_transporters"/>
    <property type="match status" value="1"/>
</dbReference>
<keyword evidence="3" id="KW-0547">Nucleotide-binding</keyword>
<organism evidence="6 7">
    <name type="scientific">Occultella aeris</name>
    <dbReference type="NCBI Taxonomy" id="2761496"/>
    <lineage>
        <taxon>Bacteria</taxon>
        <taxon>Bacillati</taxon>
        <taxon>Actinomycetota</taxon>
        <taxon>Actinomycetes</taxon>
        <taxon>Micrococcales</taxon>
        <taxon>Ruaniaceae</taxon>
        <taxon>Occultella</taxon>
    </lineage>
</organism>
<accession>A0A7M4DSK1</accession>
<dbReference type="PANTHER" id="PTHR43776">
    <property type="entry name" value="TRANSPORT ATP-BINDING PROTEIN"/>
    <property type="match status" value="1"/>
</dbReference>
<evidence type="ECO:0000256" key="3">
    <source>
        <dbReference type="ARBA" id="ARBA00022741"/>
    </source>
</evidence>
<dbReference type="RefSeq" id="WP_156743712.1">
    <property type="nucleotide sequence ID" value="NZ_CACRYJ010000070.1"/>
</dbReference>
<comment type="similarity">
    <text evidence="1">Belongs to the ABC transporter superfamily.</text>
</comment>
<keyword evidence="2" id="KW-0813">Transport</keyword>
<evidence type="ECO:0000256" key="2">
    <source>
        <dbReference type="ARBA" id="ARBA00022448"/>
    </source>
</evidence>
<dbReference type="PROSITE" id="PS00211">
    <property type="entry name" value="ABC_TRANSPORTER_1"/>
    <property type="match status" value="1"/>
</dbReference>
<dbReference type="Gene3D" id="3.40.50.300">
    <property type="entry name" value="P-loop containing nucleotide triphosphate hydrolases"/>
    <property type="match status" value="1"/>
</dbReference>